<feature type="compositionally biased region" description="Acidic residues" evidence="4">
    <location>
        <begin position="224"/>
        <end position="244"/>
    </location>
</feature>
<dbReference type="InParanoid" id="F4PB17"/>
<feature type="region of interest" description="Disordered" evidence="4">
    <location>
        <begin position="212"/>
        <end position="245"/>
    </location>
</feature>
<dbReference type="HOGENOM" id="CLU_1049657_0_0_1"/>
<dbReference type="STRING" id="684364.F4PB17"/>
<dbReference type="OMA" id="WANSKND"/>
<dbReference type="RefSeq" id="XP_006681689.1">
    <property type="nucleotide sequence ID" value="XM_006681626.1"/>
</dbReference>
<comment type="subcellular location">
    <subcellularLocation>
        <location evidence="1">Nucleus</location>
    </subcellularLocation>
</comment>
<protein>
    <submittedName>
        <fullName evidence="5">Uncharacterized protein</fullName>
    </submittedName>
</protein>
<keyword evidence="6" id="KW-1185">Reference proteome</keyword>
<name>F4PB17_BATDJ</name>
<dbReference type="GeneID" id="18239340"/>
<keyword evidence="3" id="KW-0175">Coiled coil</keyword>
<dbReference type="OrthoDB" id="205166at2759"/>
<evidence type="ECO:0000256" key="2">
    <source>
        <dbReference type="ARBA" id="ARBA00023242"/>
    </source>
</evidence>
<dbReference type="GO" id="GO:0000445">
    <property type="term" value="C:THO complex part of transcription export complex"/>
    <property type="evidence" value="ECO:0000318"/>
    <property type="project" value="GO_Central"/>
</dbReference>
<reference evidence="5 6" key="1">
    <citation type="submission" date="2009-12" db="EMBL/GenBank/DDBJ databases">
        <title>The draft genome of Batrachochytrium dendrobatidis.</title>
        <authorList>
            <consortium name="US DOE Joint Genome Institute (JGI-PGF)"/>
            <person name="Kuo A."/>
            <person name="Salamov A."/>
            <person name="Schmutz J."/>
            <person name="Lucas S."/>
            <person name="Pitluck S."/>
            <person name="Rosenblum E."/>
            <person name="Stajich J."/>
            <person name="Eisen M."/>
            <person name="Grigoriev I.V."/>
        </authorList>
    </citation>
    <scope>NUCLEOTIDE SEQUENCE [LARGE SCALE GENOMIC DNA]</scope>
    <source>
        <strain evidence="6">JAM81 / FGSC 10211</strain>
    </source>
</reference>
<accession>F4PB17</accession>
<gene>
    <name evidence="5" type="ORF">BATDEDRAFT_27500</name>
</gene>
<evidence type="ECO:0000313" key="6">
    <source>
        <dbReference type="Proteomes" id="UP000007241"/>
    </source>
</evidence>
<sequence length="265" mass="30532">MSASTLVSTPVSAANSEDIIIKNRLLFDPRTMKKSLKKFLAIGFGEHMDESLQITDYFNCSTVLRRKELLEEFLADLDSTQVFIERNNLVDDMTVRESVHFEQERLRIETEIADAQADIERLKEELIQAQVVRQNKIEYEAISKEIHKLPSREHTEKQINNTLEEIEQAGIEKIEIEEAKQLRIKHFMSVVAAIYEFQAMFNVSSETVEETKNTGRFGRNNPDVDNEEEGAYSAEAEEDEEGAIPEDSNRWLTLYWGFVDAMDTS</sequence>
<evidence type="ECO:0000256" key="3">
    <source>
        <dbReference type="SAM" id="Coils"/>
    </source>
</evidence>
<keyword evidence="2" id="KW-0539">Nucleus</keyword>
<dbReference type="Pfam" id="PF05615">
    <property type="entry name" value="THOC7"/>
    <property type="match status" value="1"/>
</dbReference>
<dbReference type="GO" id="GO:0006397">
    <property type="term" value="P:mRNA processing"/>
    <property type="evidence" value="ECO:0007669"/>
    <property type="project" value="InterPro"/>
</dbReference>
<dbReference type="InterPro" id="IPR008501">
    <property type="entry name" value="THOC7/Mft1"/>
</dbReference>
<proteinExistence type="predicted"/>
<organism evidence="5 6">
    <name type="scientific">Batrachochytrium dendrobatidis (strain JAM81 / FGSC 10211)</name>
    <name type="common">Frog chytrid fungus</name>
    <dbReference type="NCBI Taxonomy" id="684364"/>
    <lineage>
        <taxon>Eukaryota</taxon>
        <taxon>Fungi</taxon>
        <taxon>Fungi incertae sedis</taxon>
        <taxon>Chytridiomycota</taxon>
        <taxon>Chytridiomycota incertae sedis</taxon>
        <taxon>Chytridiomycetes</taxon>
        <taxon>Rhizophydiales</taxon>
        <taxon>Rhizophydiales incertae sedis</taxon>
        <taxon>Batrachochytrium</taxon>
    </lineage>
</organism>
<dbReference type="AlphaFoldDB" id="F4PB17"/>
<evidence type="ECO:0000256" key="1">
    <source>
        <dbReference type="ARBA" id="ARBA00004123"/>
    </source>
</evidence>
<dbReference type="EMBL" id="GL882891">
    <property type="protein sequence ID" value="EGF77643.1"/>
    <property type="molecule type" value="Genomic_DNA"/>
</dbReference>
<dbReference type="GO" id="GO:0006406">
    <property type="term" value="P:mRNA export from nucleus"/>
    <property type="evidence" value="ECO:0000318"/>
    <property type="project" value="GO_Central"/>
</dbReference>
<evidence type="ECO:0000256" key="4">
    <source>
        <dbReference type="SAM" id="MobiDB-lite"/>
    </source>
</evidence>
<feature type="coiled-coil region" evidence="3">
    <location>
        <begin position="105"/>
        <end position="179"/>
    </location>
</feature>
<dbReference type="Proteomes" id="UP000007241">
    <property type="component" value="Unassembled WGS sequence"/>
</dbReference>
<evidence type="ECO:0000313" key="5">
    <source>
        <dbReference type="EMBL" id="EGF77643.1"/>
    </source>
</evidence>